<sequence>MSLSPRAGRRRVSAVLAAAASLALVGAGGLFVADAARAAFIDVPPTGAPGRLVLSADPYPAEFLDLSPGDPAFWQIRARLEDAARATLALELRKSGPLAETPRGLIMQVDVCDAPWAGFPDQPFCVSGSRPVTLATPAEDYTSSSPSFELRPLTPSAPQFLLVTLSVEDSAEAQEDTSLMGLRGRMGVGLTAMSIDDVPVRPPDRLPVTGFDPTALIGVGALGAGLLGLGASLRIARKGGRR</sequence>
<dbReference type="InterPro" id="IPR006311">
    <property type="entry name" value="TAT_signal"/>
</dbReference>
<organism evidence="2 3">
    <name type="scientific">Microbacterium testaceum (strain StLB037)</name>
    <dbReference type="NCBI Taxonomy" id="979556"/>
    <lineage>
        <taxon>Bacteria</taxon>
        <taxon>Bacillati</taxon>
        <taxon>Actinomycetota</taxon>
        <taxon>Actinomycetes</taxon>
        <taxon>Micrococcales</taxon>
        <taxon>Microbacteriaceae</taxon>
        <taxon>Microbacterium</taxon>
    </lineage>
</organism>
<dbReference type="AlphaFoldDB" id="E8NFG5"/>
<accession>E8NFG5</accession>
<reference evidence="2 3" key="1">
    <citation type="journal article" date="2011" name="J. Bacteriol.">
        <title>Genome sequence of Microbacterium testaceum StLB037, an N-acylhomoserine lactone-degrading bacterium isolated from potato leaves.</title>
        <authorList>
            <person name="Morohoshi T."/>
            <person name="Wang W.-Z."/>
            <person name="Someya N."/>
            <person name="Ikeda T."/>
        </authorList>
    </citation>
    <scope>NUCLEOTIDE SEQUENCE [LARGE SCALE GENOMIC DNA]</scope>
    <source>
        <strain evidence="2 3">StLB037</strain>
    </source>
</reference>
<protein>
    <submittedName>
        <fullName evidence="2">Permease of the major facilitator superfamily</fullName>
    </submittedName>
</protein>
<keyword evidence="1" id="KW-0812">Transmembrane</keyword>
<dbReference type="OrthoDB" id="5021854at2"/>
<keyword evidence="1" id="KW-1133">Transmembrane helix</keyword>
<dbReference type="EMBL" id="AP012052">
    <property type="protein sequence ID" value="BAJ75238.1"/>
    <property type="molecule type" value="Genomic_DNA"/>
</dbReference>
<dbReference type="HOGENOM" id="CLU_1146186_0_0_11"/>
<keyword evidence="1" id="KW-0472">Membrane</keyword>
<dbReference type="KEGG" id="mts:MTES_2274"/>
<evidence type="ECO:0000313" key="2">
    <source>
        <dbReference type="EMBL" id="BAJ75238.1"/>
    </source>
</evidence>
<dbReference type="eggNOG" id="ENOG5033J0I">
    <property type="taxonomic scope" value="Bacteria"/>
</dbReference>
<reference key="2">
    <citation type="submission" date="2011-02" db="EMBL/GenBank/DDBJ databases">
        <title>Genome sequence of Microbacterium testaceum StLB037.</title>
        <authorList>
            <person name="Morohoshi T."/>
            <person name="Wang W.Z."/>
            <person name="Someya N."/>
            <person name="Ikeda T."/>
        </authorList>
    </citation>
    <scope>NUCLEOTIDE SEQUENCE</scope>
    <source>
        <strain>StLB037</strain>
    </source>
</reference>
<name>E8NFG5_MICTS</name>
<feature type="transmembrane region" description="Helical" evidence="1">
    <location>
        <begin position="215"/>
        <end position="236"/>
    </location>
</feature>
<dbReference type="Proteomes" id="UP000008975">
    <property type="component" value="Chromosome"/>
</dbReference>
<evidence type="ECO:0000313" key="3">
    <source>
        <dbReference type="Proteomes" id="UP000008975"/>
    </source>
</evidence>
<gene>
    <name evidence="2" type="ordered locus">MTES_2274</name>
</gene>
<dbReference type="STRING" id="979556.MTES_2274"/>
<dbReference type="RefSeq" id="WP_013585363.1">
    <property type="nucleotide sequence ID" value="NC_015125.1"/>
</dbReference>
<proteinExistence type="predicted"/>
<evidence type="ECO:0000256" key="1">
    <source>
        <dbReference type="SAM" id="Phobius"/>
    </source>
</evidence>
<dbReference type="PROSITE" id="PS51318">
    <property type="entry name" value="TAT"/>
    <property type="match status" value="1"/>
</dbReference>